<proteinExistence type="predicted"/>
<protein>
    <submittedName>
        <fullName evidence="1">Uncharacterized protein</fullName>
    </submittedName>
</protein>
<dbReference type="Proteomes" id="UP001732700">
    <property type="component" value="Chromosome 7C"/>
</dbReference>
<reference evidence="1" key="2">
    <citation type="submission" date="2025-09" db="UniProtKB">
        <authorList>
            <consortium name="EnsemblPlants"/>
        </authorList>
    </citation>
    <scope>IDENTIFICATION</scope>
</reference>
<reference evidence="1" key="1">
    <citation type="submission" date="2021-05" db="EMBL/GenBank/DDBJ databases">
        <authorList>
            <person name="Scholz U."/>
            <person name="Mascher M."/>
            <person name="Fiebig A."/>
        </authorList>
    </citation>
    <scope>NUCLEOTIDE SEQUENCE [LARGE SCALE GENOMIC DNA]</scope>
</reference>
<organism evidence="1 2">
    <name type="scientific">Avena sativa</name>
    <name type="common">Oat</name>
    <dbReference type="NCBI Taxonomy" id="4498"/>
    <lineage>
        <taxon>Eukaryota</taxon>
        <taxon>Viridiplantae</taxon>
        <taxon>Streptophyta</taxon>
        <taxon>Embryophyta</taxon>
        <taxon>Tracheophyta</taxon>
        <taxon>Spermatophyta</taxon>
        <taxon>Magnoliopsida</taxon>
        <taxon>Liliopsida</taxon>
        <taxon>Poales</taxon>
        <taxon>Poaceae</taxon>
        <taxon>BOP clade</taxon>
        <taxon>Pooideae</taxon>
        <taxon>Poodae</taxon>
        <taxon>Poeae</taxon>
        <taxon>Poeae Chloroplast Group 1 (Aveneae type)</taxon>
        <taxon>Aveninae</taxon>
        <taxon>Avena</taxon>
    </lineage>
</organism>
<accession>A0ACD6A2F0</accession>
<name>A0ACD6A2F0_AVESA</name>
<dbReference type="EnsemblPlants" id="AVESA.00010b.r2.7CG0673900.1">
    <property type="protein sequence ID" value="AVESA.00010b.r2.7CG0673900.1.CDS"/>
    <property type="gene ID" value="AVESA.00010b.r2.7CG0673900"/>
</dbReference>
<evidence type="ECO:0000313" key="1">
    <source>
        <dbReference type="EnsemblPlants" id="AVESA.00010b.r2.7CG0673900.1.CDS"/>
    </source>
</evidence>
<sequence>MIYSVIYMLQAHDATPAAASNGKHTIIRDITNTHNSGPKELKRQSERERYSQNRDEILKKQRQAYSQKKMTAASTEINGQGNETQTPVSITIDPNPKEIRRQRDRERYAQNRDEILKRQRQYRELEKASNALLGNDDSATPTPATGISVVTQLPTITCLEPNPHLSRVMESQLSNILNLPTQSCILEKDDVGHGCGSNQPNETTCADEESDWLHRNDRFQMQYIGGRMRPVNLPIPTSHGDAPMDSYNGNDHGEDEDAYGILEPHGNTSNIDDCLGDENLREAAYVEPDEEARLFAEQDVDFQSYRVQRQQANAVPNDDTYDNVYKNIPNRHHVLRKVPDCRHCGALRFPFEGPAFCCRKGKVSLVTPVVPEELKRLFISQEDDDAKYFRDNIRYFNSHFSFTSLGVTLDRRVSTAARTGVYTFRACGGLYHSLDNLVSADQRRYNVPTTSQVAAIWVEGSDPQNCFDRSVVVHAKGDRPLYIRAYYGCYDPLSYPLFFPRGETGWNRWMPYADPPTDTTQGSADKFARQQTQFSDLLTDEISIIDQVAEFLPRGDHATEFPADNNIMQEPNGNYAVHEDQATDLPEDDNEDNPDDDFGDDEVNATQSRKFVSAREYYCFKMQVRKKLFNIILFGGRLFQQWAVDMYIKIETMRLDWYSKPENQKVICADLYQGLVDTVIAGESRGDRIGKRIVLPRTFPGGDRDMQRRFLDAMAIVQRWGKPDYFITMTCNPYWEEITEKLLPGQLPQDRPDLVARVFKAKQRDMMELLTKASFA</sequence>
<keyword evidence="2" id="KW-1185">Reference proteome</keyword>
<evidence type="ECO:0000313" key="2">
    <source>
        <dbReference type="Proteomes" id="UP001732700"/>
    </source>
</evidence>